<organism evidence="1 2">
    <name type="scientific">Flavobacterium erciyesense</name>
    <dbReference type="NCBI Taxonomy" id="2825842"/>
    <lineage>
        <taxon>Bacteria</taxon>
        <taxon>Pseudomonadati</taxon>
        <taxon>Bacteroidota</taxon>
        <taxon>Flavobacteriia</taxon>
        <taxon>Flavobacteriales</taxon>
        <taxon>Flavobacteriaceae</taxon>
        <taxon>Flavobacterium</taxon>
    </lineage>
</organism>
<evidence type="ECO:0008006" key="3">
    <source>
        <dbReference type="Google" id="ProtNLM"/>
    </source>
</evidence>
<gene>
    <name evidence="1" type="ORF">KBJ98_15010</name>
</gene>
<accession>A0ABS5D7P3</accession>
<protein>
    <recommendedName>
        <fullName evidence="3">YD repeat-containing protein</fullName>
    </recommendedName>
</protein>
<comment type="caution">
    <text evidence="1">The sequence shown here is derived from an EMBL/GenBank/DDBJ whole genome shotgun (WGS) entry which is preliminary data.</text>
</comment>
<dbReference type="Proteomes" id="UP000679008">
    <property type="component" value="Unassembled WGS sequence"/>
</dbReference>
<dbReference type="RefSeq" id="WP_210791883.1">
    <property type="nucleotide sequence ID" value="NZ_JAGPXB010000025.1"/>
</dbReference>
<sequence>MQKKITYISILLFSLLSFGQKIKTITEFKNEKDSLIKVRETTFDNSGNLIKEIIFGEFDDILKTYRNKNQFFEYKDGRRVSEYSCEDFISKDTCVVRSFSTYKYNPKTRIETETKYESDSLIRFIREIKNEKSITISKTNSWEFFPVKLPDYENSTVLMDTTYFDKKNRIIKRVSFSNDLEKPLIENYKYSKKGYSYQIIGNANDKTINIVYSEIQKIIDENNLNFHYESNEEYKYEIEYY</sequence>
<proteinExistence type="predicted"/>
<dbReference type="EMBL" id="JAGPXB010000025">
    <property type="protein sequence ID" value="MBQ0910020.1"/>
    <property type="molecule type" value="Genomic_DNA"/>
</dbReference>
<reference evidence="1 2" key="1">
    <citation type="submission" date="2021-04" db="EMBL/GenBank/DDBJ databases">
        <title>Description of novel Flavobacterium sp. F-328.</title>
        <authorList>
            <person name="Saticioglu I.B."/>
        </authorList>
    </citation>
    <scope>NUCLEOTIDE SEQUENCE [LARGE SCALE GENOMIC DNA]</scope>
    <source>
        <strain evidence="1 2">F-328</strain>
    </source>
</reference>
<evidence type="ECO:0000313" key="1">
    <source>
        <dbReference type="EMBL" id="MBQ0910020.1"/>
    </source>
</evidence>
<evidence type="ECO:0000313" key="2">
    <source>
        <dbReference type="Proteomes" id="UP000679008"/>
    </source>
</evidence>
<keyword evidence="2" id="KW-1185">Reference proteome</keyword>
<name>A0ABS5D7P3_9FLAO</name>